<name>A0A2V0NKG8_9CHLO</name>
<dbReference type="PANTHER" id="PTHR34782">
    <property type="entry name" value="PHOSPHORIBOSYLFORMYLGLYCINAMIDINE SYNTHASE"/>
    <property type="match status" value="1"/>
</dbReference>
<dbReference type="PANTHER" id="PTHR34782:SF1">
    <property type="entry name" value="PHOSPHORIBOSYLFORMYLGLYCINAMIDINE SYNTHASE"/>
    <property type="match status" value="1"/>
</dbReference>
<dbReference type="AlphaFoldDB" id="A0A2V0NKG8"/>
<dbReference type="SUPFAM" id="SSF117991">
    <property type="entry name" value="YbeD/HP0495-like"/>
    <property type="match status" value="1"/>
</dbReference>
<protein>
    <submittedName>
        <fullName evidence="1">Uncharacterized protein</fullName>
    </submittedName>
</protein>
<dbReference type="InParanoid" id="A0A2V0NKG8"/>
<dbReference type="InterPro" id="IPR007454">
    <property type="entry name" value="UPF0250_YbeD-like"/>
</dbReference>
<dbReference type="STRING" id="307507.A0A2V0NKG8"/>
<accession>A0A2V0NKG8</accession>
<dbReference type="Gene3D" id="3.30.70.260">
    <property type="match status" value="1"/>
</dbReference>
<dbReference type="OrthoDB" id="533321at2759"/>
<dbReference type="Proteomes" id="UP000247498">
    <property type="component" value="Unassembled WGS sequence"/>
</dbReference>
<comment type="caution">
    <text evidence="1">The sequence shown here is derived from an EMBL/GenBank/DDBJ whole genome shotgun (WGS) entry which is preliminary data.</text>
</comment>
<sequence>MLGSCLSAQRAAAAFRAAPAARGSRAVAAAARAAPLLGRRRAPRAAAAGFGGAAADGGEIGPGSVKQFSAYTSVEEWKKLDSKVNTYPCTRSFQAIGLADPSFQPAIVAAVASVVGTIHVECVSARPSSGGKYTAVRVGPVHVASADQVVEIFARIKEAGGDRLKWYM</sequence>
<organism evidence="1 2">
    <name type="scientific">Raphidocelis subcapitata</name>
    <dbReference type="NCBI Taxonomy" id="307507"/>
    <lineage>
        <taxon>Eukaryota</taxon>
        <taxon>Viridiplantae</taxon>
        <taxon>Chlorophyta</taxon>
        <taxon>core chlorophytes</taxon>
        <taxon>Chlorophyceae</taxon>
        <taxon>CS clade</taxon>
        <taxon>Sphaeropleales</taxon>
        <taxon>Selenastraceae</taxon>
        <taxon>Raphidocelis</taxon>
    </lineage>
</organism>
<gene>
    <name evidence="1" type="ORF">Rsub_00517</name>
</gene>
<reference evidence="1 2" key="1">
    <citation type="journal article" date="2018" name="Sci. Rep.">
        <title>Raphidocelis subcapitata (=Pseudokirchneriella subcapitata) provides an insight into genome evolution and environmental adaptations in the Sphaeropleales.</title>
        <authorList>
            <person name="Suzuki S."/>
            <person name="Yamaguchi H."/>
            <person name="Nakajima N."/>
            <person name="Kawachi M."/>
        </authorList>
    </citation>
    <scope>NUCLEOTIDE SEQUENCE [LARGE SCALE GENOMIC DNA]</scope>
    <source>
        <strain evidence="1 2">NIES-35</strain>
    </source>
</reference>
<keyword evidence="2" id="KW-1185">Reference proteome</keyword>
<dbReference type="EMBL" id="BDRX01000002">
    <property type="protein sequence ID" value="GBF87806.1"/>
    <property type="molecule type" value="Genomic_DNA"/>
</dbReference>
<proteinExistence type="predicted"/>
<dbReference type="Pfam" id="PF04359">
    <property type="entry name" value="DUF493"/>
    <property type="match status" value="1"/>
</dbReference>
<evidence type="ECO:0000313" key="1">
    <source>
        <dbReference type="EMBL" id="GBF87806.1"/>
    </source>
</evidence>
<evidence type="ECO:0000313" key="2">
    <source>
        <dbReference type="Proteomes" id="UP000247498"/>
    </source>
</evidence>
<dbReference type="InterPro" id="IPR027471">
    <property type="entry name" value="YbeD-like_sf"/>
</dbReference>